<dbReference type="Gene3D" id="3.40.50.300">
    <property type="entry name" value="P-loop containing nucleotide triphosphate hydrolases"/>
    <property type="match status" value="1"/>
</dbReference>
<evidence type="ECO:0000256" key="1">
    <source>
        <dbReference type="SAM" id="MobiDB-lite"/>
    </source>
</evidence>
<proteinExistence type="predicted"/>
<organism evidence="4 5">
    <name type="scientific">Amycolatopsis endophytica</name>
    <dbReference type="NCBI Taxonomy" id="860233"/>
    <lineage>
        <taxon>Bacteria</taxon>
        <taxon>Bacillati</taxon>
        <taxon>Actinomycetota</taxon>
        <taxon>Actinomycetes</taxon>
        <taxon>Pseudonocardiales</taxon>
        <taxon>Pseudonocardiaceae</taxon>
        <taxon>Amycolatopsis</taxon>
    </lineage>
</organism>
<evidence type="ECO:0000259" key="3">
    <source>
        <dbReference type="Pfam" id="PF19044"/>
    </source>
</evidence>
<dbReference type="InterPro" id="IPR027417">
    <property type="entry name" value="P-loop_NTPase"/>
</dbReference>
<dbReference type="InterPro" id="IPR024414">
    <property type="entry name" value="Uncharacterised_PrgI"/>
</dbReference>
<reference evidence="4 5" key="1">
    <citation type="submission" date="2020-07" db="EMBL/GenBank/DDBJ databases">
        <title>Sequencing the genomes of 1000 actinobacteria strains.</title>
        <authorList>
            <person name="Klenk H.-P."/>
        </authorList>
    </citation>
    <scope>NUCLEOTIDE SEQUENCE [LARGE SCALE GENOMIC DNA]</scope>
    <source>
        <strain evidence="4 5">DSM 104006</strain>
    </source>
</reference>
<dbReference type="InterPro" id="IPR002789">
    <property type="entry name" value="HerA_central"/>
</dbReference>
<dbReference type="Pfam" id="PF01935">
    <property type="entry name" value="DUF87"/>
    <property type="match status" value="1"/>
</dbReference>
<dbReference type="Gene3D" id="1.10.8.730">
    <property type="match status" value="1"/>
</dbReference>
<dbReference type="Pfam" id="PF19044">
    <property type="entry name" value="P-loop_TraG"/>
    <property type="match status" value="1"/>
</dbReference>
<dbReference type="PANTHER" id="PTHR30121:SF6">
    <property type="entry name" value="SLR6007 PROTEIN"/>
    <property type="match status" value="1"/>
</dbReference>
<evidence type="ECO:0000313" key="4">
    <source>
        <dbReference type="EMBL" id="NYI93719.1"/>
    </source>
</evidence>
<feature type="domain" description="Helicase HerA central" evidence="2">
    <location>
        <begin position="600"/>
        <end position="664"/>
    </location>
</feature>
<dbReference type="SUPFAM" id="SSF52540">
    <property type="entry name" value="P-loop containing nucleoside triphosphate hydrolases"/>
    <property type="match status" value="1"/>
</dbReference>
<feature type="region of interest" description="Disordered" evidence="1">
    <location>
        <begin position="274"/>
        <end position="306"/>
    </location>
</feature>
<evidence type="ECO:0000313" key="5">
    <source>
        <dbReference type="Proteomes" id="UP000549616"/>
    </source>
</evidence>
<gene>
    <name evidence="4" type="ORF">HNR02_007094</name>
</gene>
<dbReference type="InterPro" id="IPR043964">
    <property type="entry name" value="P-loop_TraG"/>
</dbReference>
<dbReference type="PANTHER" id="PTHR30121">
    <property type="entry name" value="UNCHARACTERIZED PROTEIN YJGR-RELATED"/>
    <property type="match status" value="1"/>
</dbReference>
<dbReference type="Pfam" id="PF12666">
    <property type="entry name" value="PrgI"/>
    <property type="match status" value="1"/>
</dbReference>
<name>A0A853BEM6_9PSEU</name>
<accession>A0A853BEM6</accession>
<feature type="region of interest" description="Disordered" evidence="1">
    <location>
        <begin position="73"/>
        <end position="92"/>
    </location>
</feature>
<dbReference type="Proteomes" id="UP000549616">
    <property type="component" value="Unassembled WGS sequence"/>
</dbReference>
<feature type="domain" description="TraG P-loop" evidence="3">
    <location>
        <begin position="777"/>
        <end position="908"/>
    </location>
</feature>
<keyword evidence="5" id="KW-1185">Reference proteome</keyword>
<protein>
    <recommendedName>
        <fullName evidence="6">TraG P-loop domain-containing protein</fullName>
    </recommendedName>
</protein>
<sequence length="970" mass="103883">MWLVTRAFLPIPLFAAFAVPVGAASVMLALGKRDGVPLDKLLIAAIRQRIAPRHRVAAPEGVRPAPAWLTANADQGAGRRGPASEAEPVSPTALRLPAEAVTETGVVDLGPDGLTVVAVASTVNFALRTPAEQEALVASFGRYLHSLTAPVQVLVRTERLDLSAQIAELRERAGGLPHPALEAAAVEHADYLVQLGQESDLLRRQVLLVLREPLAAADPPDGLGGPGALAALQGRRNRTPGQADAAARRAAESRLVRRLTEAVELLSPAGITVTPLDAGRPPRSWPRRATPTASCPHQPGSPARMRSSLPLRTRRMTTPPVACGCTCRGRARVGRGRLGLRGRARGAVLMRHRSHHRRPGQPASPAAAAFTPDALSVGRGTWRSAANGSPASRSSAYPREVHPGWLAPLLTYPGRLDVSVHVEPIDPATAAARLKKQLAKLEAGRRHTAEHGRLFDPHVEAATEDAYDLSSRVARGEGKLFRVGLYLTIHATTQRALAEEVAALRSLCASLLLDAKHTTYRSLQGWVSTLPLSLDLIGMRRTFDTAALSAAFPFTSPDLPAPDPTSVAAPAGVLYGYNIGSQGLVHWDRFGEGMHNHNSVILGRSGAGKSYLVKLELLRSLYRGIEVAVVDPEDEYARLAAAVGGTNVHLGVPGVRLNPFDLPIHTRPDGRRTAPKDALVRRSLFLHTAIEVLLGGEPSAAERAALDRAIAATYQSVGITTDPRTWTRPSPELRTLREKLASSGDGAGRELAARLHPFVEGAFKQLFDGPSTVQPEGQLVVFSLRDLPDELKAIGTLLTLDVIWRRVSNPAIRRPRMVAVDEAWLLLQDKAGAEFLFRSAKAFRKYWAGLTVATQDVDDVLGTDLGKAVVANAATQILLRQAPQAIDEIARTFTLSAGERQFLLAADRGQGLLSTGTQRVAFQSMASPTEHYLITSDPVELAEQDDDQAAAFVDLGPQPVEGEEISLDAP</sequence>
<dbReference type="AlphaFoldDB" id="A0A853BEM6"/>
<evidence type="ECO:0008006" key="6">
    <source>
        <dbReference type="Google" id="ProtNLM"/>
    </source>
</evidence>
<dbReference type="InterPro" id="IPR051162">
    <property type="entry name" value="T4SS_component"/>
</dbReference>
<dbReference type="EMBL" id="JACCFK010000002">
    <property type="protein sequence ID" value="NYI93719.1"/>
    <property type="molecule type" value="Genomic_DNA"/>
</dbReference>
<comment type="caution">
    <text evidence="4">The sequence shown here is derived from an EMBL/GenBank/DDBJ whole genome shotgun (WGS) entry which is preliminary data.</text>
</comment>
<dbReference type="CDD" id="cd01127">
    <property type="entry name" value="TrwB_TraG_TraD_VirD4"/>
    <property type="match status" value="1"/>
</dbReference>
<feature type="region of interest" description="Disordered" evidence="1">
    <location>
        <begin position="217"/>
        <end position="249"/>
    </location>
</feature>
<evidence type="ECO:0000259" key="2">
    <source>
        <dbReference type="Pfam" id="PF01935"/>
    </source>
</evidence>